<name>A0AAW2BYG3_9ROSI</name>
<dbReference type="EMBL" id="JAZDWU010000009">
    <property type="protein sequence ID" value="KAK9991085.1"/>
    <property type="molecule type" value="Genomic_DNA"/>
</dbReference>
<proteinExistence type="predicted"/>
<comment type="caution">
    <text evidence="1">The sequence shown here is derived from an EMBL/GenBank/DDBJ whole genome shotgun (WGS) entry which is preliminary data.</text>
</comment>
<dbReference type="Proteomes" id="UP001459277">
    <property type="component" value="Unassembled WGS sequence"/>
</dbReference>
<organism evidence="1 2">
    <name type="scientific">Lithocarpus litseifolius</name>
    <dbReference type="NCBI Taxonomy" id="425828"/>
    <lineage>
        <taxon>Eukaryota</taxon>
        <taxon>Viridiplantae</taxon>
        <taxon>Streptophyta</taxon>
        <taxon>Embryophyta</taxon>
        <taxon>Tracheophyta</taxon>
        <taxon>Spermatophyta</taxon>
        <taxon>Magnoliopsida</taxon>
        <taxon>eudicotyledons</taxon>
        <taxon>Gunneridae</taxon>
        <taxon>Pentapetalae</taxon>
        <taxon>rosids</taxon>
        <taxon>fabids</taxon>
        <taxon>Fagales</taxon>
        <taxon>Fagaceae</taxon>
        <taxon>Lithocarpus</taxon>
    </lineage>
</organism>
<gene>
    <name evidence="1" type="ORF">SO802_026070</name>
</gene>
<evidence type="ECO:0000313" key="2">
    <source>
        <dbReference type="Proteomes" id="UP001459277"/>
    </source>
</evidence>
<reference evidence="1 2" key="1">
    <citation type="submission" date="2024-01" db="EMBL/GenBank/DDBJ databases">
        <title>A telomere-to-telomere, gap-free genome of sweet tea (Lithocarpus litseifolius).</title>
        <authorList>
            <person name="Zhou J."/>
        </authorList>
    </citation>
    <scope>NUCLEOTIDE SEQUENCE [LARGE SCALE GENOMIC DNA]</scope>
    <source>
        <strain evidence="1">Zhou-2022a</strain>
        <tissue evidence="1">Leaf</tissue>
    </source>
</reference>
<dbReference type="AlphaFoldDB" id="A0AAW2BYG3"/>
<evidence type="ECO:0000313" key="1">
    <source>
        <dbReference type="EMBL" id="KAK9991085.1"/>
    </source>
</evidence>
<sequence length="160" mass="17860">MSTWSMFLARVEIGEAGPLGWWSLERLGWVLAAILWWVQIGECLKAKTLCTKGVLNARAMEIMFEGPESNKGKGLARNVRLFKGIHKKCGIKRSAVQEMFDSLKSMTDVIIESKSVSSPTKFTYGTAIEVQIVMGMVLSLPGVQSGHRLHMFSSLFFMEN</sequence>
<keyword evidence="2" id="KW-1185">Reference proteome</keyword>
<protein>
    <submittedName>
        <fullName evidence="1">Uncharacterized protein</fullName>
    </submittedName>
</protein>
<accession>A0AAW2BYG3</accession>